<dbReference type="EMBL" id="LFYR01000687">
    <property type="protein sequence ID" value="KMZ71144.1"/>
    <property type="molecule type" value="Genomic_DNA"/>
</dbReference>
<evidence type="ECO:0000256" key="4">
    <source>
        <dbReference type="ARBA" id="ARBA00022679"/>
    </source>
</evidence>
<dbReference type="OrthoDB" id="1077582at2759"/>
<keyword evidence="4 11" id="KW-0808">Transferase</keyword>
<dbReference type="GO" id="GO:0006629">
    <property type="term" value="P:lipid metabolic process"/>
    <property type="evidence" value="ECO:0007669"/>
    <property type="project" value="InterPro"/>
</dbReference>
<evidence type="ECO:0000256" key="1">
    <source>
        <dbReference type="ARBA" id="ARBA00004141"/>
    </source>
</evidence>
<comment type="pathway">
    <text evidence="2">Secondary metabolite biosynthesis.</text>
</comment>
<proteinExistence type="inferred from homology"/>
<evidence type="ECO:0000313" key="11">
    <source>
        <dbReference type="EMBL" id="KMZ71144.1"/>
    </source>
</evidence>
<dbReference type="PANTHER" id="PTHR31595:SF57">
    <property type="entry name" value="OS04G0481900 PROTEIN"/>
    <property type="match status" value="1"/>
</dbReference>
<evidence type="ECO:0000256" key="3">
    <source>
        <dbReference type="ARBA" id="ARBA00007282"/>
    </source>
</evidence>
<keyword evidence="6 9" id="KW-1133">Transmembrane helix</keyword>
<evidence type="ECO:0000256" key="8">
    <source>
        <dbReference type="ARBA" id="ARBA00023315"/>
    </source>
</evidence>
<keyword evidence="5 9" id="KW-0812">Transmembrane</keyword>
<dbReference type="Pfam" id="PF13813">
    <property type="entry name" value="MBOAT_2"/>
    <property type="match status" value="1"/>
</dbReference>
<keyword evidence="7 9" id="KW-0472">Membrane</keyword>
<dbReference type="AlphaFoldDB" id="A0A0K9PQC7"/>
<evidence type="ECO:0000256" key="9">
    <source>
        <dbReference type="SAM" id="Phobius"/>
    </source>
</evidence>
<organism evidence="11 12">
    <name type="scientific">Zostera marina</name>
    <name type="common">Eelgrass</name>
    <dbReference type="NCBI Taxonomy" id="29655"/>
    <lineage>
        <taxon>Eukaryota</taxon>
        <taxon>Viridiplantae</taxon>
        <taxon>Streptophyta</taxon>
        <taxon>Embryophyta</taxon>
        <taxon>Tracheophyta</taxon>
        <taxon>Spermatophyta</taxon>
        <taxon>Magnoliopsida</taxon>
        <taxon>Liliopsida</taxon>
        <taxon>Zosteraceae</taxon>
        <taxon>Zostera</taxon>
    </lineage>
</organism>
<feature type="transmembrane region" description="Helical" evidence="9">
    <location>
        <begin position="157"/>
        <end position="179"/>
    </location>
</feature>
<comment type="subcellular location">
    <subcellularLocation>
        <location evidence="1">Membrane</location>
        <topology evidence="1">Multi-pass membrane protein</topology>
    </subcellularLocation>
</comment>
<comment type="caution">
    <text evidence="11">The sequence shown here is derived from an EMBL/GenBank/DDBJ whole genome shotgun (WGS) entry which is preliminary data.</text>
</comment>
<dbReference type="GO" id="GO:0016020">
    <property type="term" value="C:membrane"/>
    <property type="evidence" value="ECO:0007669"/>
    <property type="project" value="UniProtKB-SubCell"/>
</dbReference>
<accession>A0A0K9PQC7</accession>
<dbReference type="InterPro" id="IPR044851">
    <property type="entry name" value="Wax_synthase"/>
</dbReference>
<evidence type="ECO:0000313" key="12">
    <source>
        <dbReference type="Proteomes" id="UP000036987"/>
    </source>
</evidence>
<dbReference type="OMA" id="RFIRVWI"/>
<keyword evidence="12" id="KW-1185">Reference proteome</keyword>
<name>A0A0K9PQC7_ZOSMR</name>
<reference evidence="12" key="1">
    <citation type="journal article" date="2016" name="Nature">
        <title>The genome of the seagrass Zostera marina reveals angiosperm adaptation to the sea.</title>
        <authorList>
            <person name="Olsen J.L."/>
            <person name="Rouze P."/>
            <person name="Verhelst B."/>
            <person name="Lin Y.-C."/>
            <person name="Bayer T."/>
            <person name="Collen J."/>
            <person name="Dattolo E."/>
            <person name="De Paoli E."/>
            <person name="Dittami S."/>
            <person name="Maumus F."/>
            <person name="Michel G."/>
            <person name="Kersting A."/>
            <person name="Lauritano C."/>
            <person name="Lohaus R."/>
            <person name="Toepel M."/>
            <person name="Tonon T."/>
            <person name="Vanneste K."/>
            <person name="Amirebrahimi M."/>
            <person name="Brakel J."/>
            <person name="Bostroem C."/>
            <person name="Chovatia M."/>
            <person name="Grimwood J."/>
            <person name="Jenkins J.W."/>
            <person name="Jueterbock A."/>
            <person name="Mraz A."/>
            <person name="Stam W.T."/>
            <person name="Tice H."/>
            <person name="Bornberg-Bauer E."/>
            <person name="Green P.J."/>
            <person name="Pearson G.A."/>
            <person name="Procaccini G."/>
            <person name="Duarte C.M."/>
            <person name="Schmutz J."/>
            <person name="Reusch T.B.H."/>
            <person name="Van de Peer Y."/>
        </authorList>
    </citation>
    <scope>NUCLEOTIDE SEQUENCE [LARGE SCALE GENOMIC DNA]</scope>
    <source>
        <strain evidence="12">cv. Finnish</strain>
    </source>
</reference>
<evidence type="ECO:0000256" key="5">
    <source>
        <dbReference type="ARBA" id="ARBA00022692"/>
    </source>
</evidence>
<feature type="transmembrane region" description="Helical" evidence="9">
    <location>
        <begin position="118"/>
        <end position="137"/>
    </location>
</feature>
<dbReference type="Proteomes" id="UP000036987">
    <property type="component" value="Unassembled WGS sequence"/>
</dbReference>
<evidence type="ECO:0000259" key="10">
    <source>
        <dbReference type="Pfam" id="PF13813"/>
    </source>
</evidence>
<feature type="transmembrane region" description="Helical" evidence="9">
    <location>
        <begin position="288"/>
        <end position="310"/>
    </location>
</feature>
<dbReference type="GO" id="GO:0008374">
    <property type="term" value="F:O-acyltransferase activity"/>
    <property type="evidence" value="ECO:0007669"/>
    <property type="project" value="InterPro"/>
</dbReference>
<feature type="transmembrane region" description="Helical" evidence="9">
    <location>
        <begin position="37"/>
        <end position="70"/>
    </location>
</feature>
<dbReference type="InterPro" id="IPR032805">
    <property type="entry name" value="Wax_synthase_dom"/>
</dbReference>
<dbReference type="STRING" id="29655.A0A0K9PQC7"/>
<evidence type="ECO:0000256" key="7">
    <source>
        <dbReference type="ARBA" id="ARBA00023136"/>
    </source>
</evidence>
<gene>
    <name evidence="11" type="ORF">ZOSMA_187G00160</name>
</gene>
<evidence type="ECO:0000256" key="6">
    <source>
        <dbReference type="ARBA" id="ARBA00022989"/>
    </source>
</evidence>
<dbReference type="PANTHER" id="PTHR31595">
    <property type="entry name" value="LONG-CHAIN-ALCOHOL O-FATTY-ACYLTRANSFERASE 3-RELATED"/>
    <property type="match status" value="1"/>
</dbReference>
<keyword evidence="8" id="KW-0012">Acyltransferase</keyword>
<comment type="similarity">
    <text evidence="3">Belongs to the wax synthase family.</text>
</comment>
<feature type="domain" description="Wax synthase" evidence="10">
    <location>
        <begin position="187"/>
        <end position="264"/>
    </location>
</feature>
<feature type="transmembrane region" description="Helical" evidence="9">
    <location>
        <begin position="6"/>
        <end position="25"/>
    </location>
</feature>
<sequence length="342" mass="38530">MEGGELGPIFNVCLMATLGFSHCYFLSSRLPPGKLRLVSLLPVIYLFTQLPLLFSTVHLRIISAFFLVWLATFKLLLFSFSQGPLSDPDLSFLLFLALSSLPIKLLDDPIRTRRLSLLKIFSYTLKFALLTVIISTYPRRYDYHWTFLLLVYGVHLYLAIDIVLGFVSFVTLFSIPILAGKKFQFEPHSSPPYLTTSLQDFWGKRWNLMVTRLLHPAVYVPVKSYLGHSAGTISAFMVSGAMHEVLFYYVTCRTPTGEVMCFFALQGVCTAVEIGAKKILGRRKGWKALPTVAAAPLTVLFVLVTAQWLFLPQLLRNKVDERVIYESTVILDAAKTVLGVDL</sequence>
<protein>
    <submittedName>
        <fullName evidence="11">MBOAT (Membrane bound O-acyl transferase) family protein</fullName>
    </submittedName>
</protein>
<evidence type="ECO:0000256" key="2">
    <source>
        <dbReference type="ARBA" id="ARBA00005179"/>
    </source>
</evidence>